<feature type="transmembrane region" description="Helical" evidence="7">
    <location>
        <begin position="830"/>
        <end position="848"/>
    </location>
</feature>
<keyword evidence="4 7" id="KW-0812">Transmembrane</keyword>
<feature type="transmembrane region" description="Helical" evidence="7">
    <location>
        <begin position="21"/>
        <end position="40"/>
    </location>
</feature>
<dbReference type="Pfam" id="PF03176">
    <property type="entry name" value="MMPL"/>
    <property type="match status" value="2"/>
</dbReference>
<proteinExistence type="inferred from homology"/>
<organism evidence="10 11">
    <name type="scientific">Gordonia crocea</name>
    <dbReference type="NCBI Taxonomy" id="589162"/>
    <lineage>
        <taxon>Bacteria</taxon>
        <taxon>Bacillati</taxon>
        <taxon>Actinomycetota</taxon>
        <taxon>Actinomycetes</taxon>
        <taxon>Mycobacteriales</taxon>
        <taxon>Gordoniaceae</taxon>
        <taxon>Gordonia</taxon>
    </lineage>
</organism>
<evidence type="ECO:0000256" key="7">
    <source>
        <dbReference type="SAM" id="Phobius"/>
    </source>
</evidence>
<protein>
    <submittedName>
        <fullName evidence="10">Putative membrane protein MmpL</fullName>
    </submittedName>
</protein>
<feature type="transmembrane region" description="Helical" evidence="7">
    <location>
        <begin position="199"/>
        <end position="218"/>
    </location>
</feature>
<feature type="transmembrane region" description="Helical" evidence="7">
    <location>
        <begin position="253"/>
        <end position="274"/>
    </location>
</feature>
<feature type="transmembrane region" description="Helical" evidence="7">
    <location>
        <begin position="331"/>
        <end position="356"/>
    </location>
</feature>
<accession>A0A7I9V1K0</accession>
<feature type="transmembrane region" description="Helical" evidence="7">
    <location>
        <begin position="868"/>
        <end position="892"/>
    </location>
</feature>
<keyword evidence="6 7" id="KW-0472">Membrane</keyword>
<comment type="caution">
    <text evidence="10">The sequence shown here is derived from an EMBL/GenBank/DDBJ whole genome shotgun (WGS) entry which is preliminary data.</text>
</comment>
<evidence type="ECO:0000256" key="6">
    <source>
        <dbReference type="ARBA" id="ARBA00023136"/>
    </source>
</evidence>
<feature type="transmembrane region" description="Helical" evidence="7">
    <location>
        <begin position="294"/>
        <end position="319"/>
    </location>
</feature>
<keyword evidence="11" id="KW-1185">Reference proteome</keyword>
<evidence type="ECO:0000313" key="10">
    <source>
        <dbReference type="EMBL" id="GED99285.1"/>
    </source>
</evidence>
<evidence type="ECO:0000256" key="2">
    <source>
        <dbReference type="ARBA" id="ARBA00010157"/>
    </source>
</evidence>
<evidence type="ECO:0000313" key="9">
    <source>
        <dbReference type="EMBL" id="GED98669.1"/>
    </source>
</evidence>
<comment type="subcellular location">
    <subcellularLocation>
        <location evidence="1">Cell membrane</location>
        <topology evidence="1">Multi-pass membrane protein</topology>
    </subcellularLocation>
</comment>
<evidence type="ECO:0000256" key="5">
    <source>
        <dbReference type="ARBA" id="ARBA00022989"/>
    </source>
</evidence>
<dbReference type="Gene3D" id="1.20.1640.10">
    <property type="entry name" value="Multidrug efflux transporter AcrB transmembrane domain"/>
    <property type="match status" value="2"/>
</dbReference>
<feature type="transmembrane region" description="Helical" evidence="7">
    <location>
        <begin position="224"/>
        <end position="246"/>
    </location>
</feature>
<dbReference type="SUPFAM" id="SSF82866">
    <property type="entry name" value="Multidrug efflux transporter AcrB transmembrane domain"/>
    <property type="match status" value="2"/>
</dbReference>
<dbReference type="EMBL" id="BJOU01000008">
    <property type="protein sequence ID" value="GED98669.1"/>
    <property type="molecule type" value="Genomic_DNA"/>
</dbReference>
<name>A0A7I9V1K0_9ACTN</name>
<feature type="transmembrane region" description="Helical" evidence="7">
    <location>
        <begin position="904"/>
        <end position="925"/>
    </location>
</feature>
<comment type="similarity">
    <text evidence="2">Belongs to the resistance-nodulation-cell division (RND) (TC 2.A.6) family. MmpL subfamily.</text>
</comment>
<feature type="domain" description="Membrane transport protein MMPL" evidence="8">
    <location>
        <begin position="54"/>
        <end position="388"/>
    </location>
</feature>
<feature type="transmembrane region" description="Helical" evidence="7">
    <location>
        <begin position="771"/>
        <end position="790"/>
    </location>
</feature>
<dbReference type="InterPro" id="IPR050545">
    <property type="entry name" value="Mycobact_MmpL"/>
</dbReference>
<dbReference type="EMBL" id="BJOU01000018">
    <property type="protein sequence ID" value="GED99285.1"/>
    <property type="molecule type" value="Genomic_DNA"/>
</dbReference>
<reference evidence="10" key="2">
    <citation type="journal article" date="2020" name="Int. J. Syst. Evol. Microbiol.">
        <title>Gordonia crocea sp. nov. and Gordonia spumicola sp. nov. isolated from sludge of a wastewater treatment plant.</title>
        <authorList>
            <person name="Tamura T."/>
            <person name="Saito S."/>
            <person name="Hamada M."/>
            <person name="Kang Y."/>
            <person name="Hoshino Y."/>
            <person name="Gonoi T."/>
            <person name="Mikami Y."/>
            <person name="Yaguchi T."/>
        </authorList>
    </citation>
    <scope>NUCLEOTIDE SEQUENCE</scope>
    <source>
        <strain evidence="10">NBRC 107697</strain>
    </source>
</reference>
<evidence type="ECO:0000256" key="4">
    <source>
        <dbReference type="ARBA" id="ARBA00022692"/>
    </source>
</evidence>
<dbReference type="PANTHER" id="PTHR33406:SF6">
    <property type="entry name" value="MEMBRANE PROTEIN YDGH-RELATED"/>
    <property type="match status" value="1"/>
</dbReference>
<keyword evidence="5 7" id="KW-1133">Transmembrane helix</keyword>
<evidence type="ECO:0000259" key="8">
    <source>
        <dbReference type="Pfam" id="PF03176"/>
    </source>
</evidence>
<evidence type="ECO:0000313" key="11">
    <source>
        <dbReference type="Proteomes" id="UP000444980"/>
    </source>
</evidence>
<dbReference type="GO" id="GO:0005886">
    <property type="term" value="C:plasma membrane"/>
    <property type="evidence" value="ECO:0007669"/>
    <property type="project" value="UniProtKB-SubCell"/>
</dbReference>
<dbReference type="PANTHER" id="PTHR33406">
    <property type="entry name" value="MEMBRANE PROTEIN MJ1562-RELATED"/>
    <property type="match status" value="1"/>
</dbReference>
<feature type="transmembrane region" description="Helical" evidence="7">
    <location>
        <begin position="796"/>
        <end position="818"/>
    </location>
</feature>
<evidence type="ECO:0000256" key="3">
    <source>
        <dbReference type="ARBA" id="ARBA00022475"/>
    </source>
</evidence>
<dbReference type="RefSeq" id="WP_161928072.1">
    <property type="nucleotide sequence ID" value="NZ_BJOU01000008.1"/>
</dbReference>
<dbReference type="OrthoDB" id="2365435at2"/>
<feature type="domain" description="Membrane transport protein MMPL" evidence="8">
    <location>
        <begin position="667"/>
        <end position="936"/>
    </location>
</feature>
<feature type="transmembrane region" description="Helical" evidence="7">
    <location>
        <begin position="384"/>
        <end position="407"/>
    </location>
</feature>
<sequence>MTTTADAPAARPRFARFLYRFSAPVIGAWLLLIVVLNLAVPQLESVVIRKAQSFLPDSASSVQALTKMGTYFGSGERNGGGSNNFVYLLLEGQDRLGSDAKVYYQNVLQKLTSDTTHVSSAMDLWSDPDLAPVAESNDGKVAYALVNLHGNMGTALAMESTRVARETIAATSPPPGVQVHLTGPSAVVNDEMIAIADSMFLLVALSALLVTVILLIVYRSPITAAVPLLTVGAGLAVARSTIAVLAELNLLDVSIFAAALSAVVVLGAGTNYGIFLLGRYQENRRKGLSPEDSYYAALAGVQHIIIASALTVAGAMACLTATRLSMFSTAGLPCTIAIIVTLVAALTLGPAVLALLSRRGYAEPRGDEKSLRRWHRIGTSVVRWPVPVLAASLAVLAVAIAPLAFYAPSYNERKAQPSDSPANLGFTAADRHLAPNVMAPSVLIVESDHDMRNPADLIALAKMTDSVASIRGIDAVQGITRPLARPLDQGTLTNQIGYIGNRFTQMTTLLKHRIADLDSISTSLDELNTAVDGLADALAQGNAGAAQLASASQRLSTTTDTTMRKVDGLSRSIAPTRKALGATPQCRQNRDCRQALAGLSALDDLPALRSAIAELSAGAGSVSRALPTASQQIPVLRSALGQARAVIKPLKGTLSALLPQTTEITDFIDEVSKSFAAGSPGSFFFLPSQALESPLFKSGMPYFFSADGKVTRMVVTPEVEGFSREAMDISAEVIPAATSSLKGTSLAGSTVSIGGPGGTLLNIESFAHEDFIAIVVAAFAFVFCVVLLLLRSLVAAIAVIGTVTLSYLAAMGVSVAVWQGLLGHPLHWSVTPIAFSFLVAVGADYNMLLVSRFREEYGGGGGTGLIRAMVGTGSVVTTAGITFGVTMLAMLASDARNVGQIGTTVALGLLIDTLIIRSLVMPAVARLCGRWFWWPTKFFTMESRTSNG</sequence>
<dbReference type="Proteomes" id="UP000444980">
    <property type="component" value="Unassembled WGS sequence"/>
</dbReference>
<dbReference type="AlphaFoldDB" id="A0A7I9V1K0"/>
<reference evidence="11" key="1">
    <citation type="submission" date="2019-06" db="EMBL/GenBank/DDBJ databases">
        <title>Gordonia isolated from sludge of a wastewater treatment plant.</title>
        <authorList>
            <person name="Tamura T."/>
            <person name="Aoyama K."/>
            <person name="Kang Y."/>
            <person name="Saito S."/>
            <person name="Akiyama N."/>
            <person name="Yazawa K."/>
            <person name="Gonoi T."/>
            <person name="Mikami Y."/>
        </authorList>
    </citation>
    <scope>NUCLEOTIDE SEQUENCE [LARGE SCALE GENOMIC DNA]</scope>
    <source>
        <strain evidence="11">NBRC 107697</strain>
    </source>
</reference>
<evidence type="ECO:0000256" key="1">
    <source>
        <dbReference type="ARBA" id="ARBA00004651"/>
    </source>
</evidence>
<gene>
    <name evidence="9" type="ORF">nbrc107697_27080</name>
    <name evidence="10" type="ORF">nbrc107697_33240</name>
</gene>
<keyword evidence="3" id="KW-1003">Cell membrane</keyword>
<dbReference type="InterPro" id="IPR004869">
    <property type="entry name" value="MMPL_dom"/>
</dbReference>